<dbReference type="Gene3D" id="2.60.120.10">
    <property type="entry name" value="Jelly Rolls"/>
    <property type="match status" value="1"/>
</dbReference>
<dbReference type="Proteomes" id="UP000619033">
    <property type="component" value="Unassembled WGS sequence"/>
</dbReference>
<dbReference type="InterPro" id="IPR014710">
    <property type="entry name" value="RmlC-like_jellyroll"/>
</dbReference>
<keyword evidence="3" id="KW-1185">Reference proteome</keyword>
<dbReference type="SUPFAM" id="SSF51182">
    <property type="entry name" value="RmlC-like cupins"/>
    <property type="match status" value="1"/>
</dbReference>
<name>A0A8J7MSG0_9RHOB</name>
<sequence>MTAARSASVTTLSDAPSVWVIGDHVRFMGDVDGANLSVVDVTVMPGSGTPPHRHASPEIFRVTEGEVTFGIFGDGPPRMITAGVGTVVTVPSWLGHNYSNQSGKPARFAAVLEHEMVDFFKDAGSDVMPPPGPPSNEMIGRIVAACQRHGIQMLEAA</sequence>
<proteinExistence type="predicted"/>
<dbReference type="AlphaFoldDB" id="A0A8J7MSG0"/>
<dbReference type="InterPro" id="IPR053146">
    <property type="entry name" value="QDO-like"/>
</dbReference>
<comment type="caution">
    <text evidence="2">The sequence shown here is derived from an EMBL/GenBank/DDBJ whole genome shotgun (WGS) entry which is preliminary data.</text>
</comment>
<accession>A0A8J7MSG0</accession>
<evidence type="ECO:0000313" key="3">
    <source>
        <dbReference type="Proteomes" id="UP000619033"/>
    </source>
</evidence>
<reference evidence="2" key="1">
    <citation type="submission" date="2021-01" db="EMBL/GenBank/DDBJ databases">
        <title>Genome seq and assembly of Tabrizicola sp. KVB23.</title>
        <authorList>
            <person name="Chhetri G."/>
        </authorList>
    </citation>
    <scope>NUCLEOTIDE SEQUENCE</scope>
    <source>
        <strain evidence="2">KVB23</strain>
    </source>
</reference>
<dbReference type="PANTHER" id="PTHR36440:SF1">
    <property type="entry name" value="PUTATIVE (AFU_ORTHOLOGUE AFUA_8G07350)-RELATED"/>
    <property type="match status" value="1"/>
</dbReference>
<gene>
    <name evidence="2" type="ORF">JI744_15420</name>
</gene>
<feature type="domain" description="Cupin type-2" evidence="1">
    <location>
        <begin position="41"/>
        <end position="111"/>
    </location>
</feature>
<organism evidence="2 3">
    <name type="scientific">Fuscibacter oryzae</name>
    <dbReference type="NCBI Taxonomy" id="2803939"/>
    <lineage>
        <taxon>Bacteria</taxon>
        <taxon>Pseudomonadati</taxon>
        <taxon>Pseudomonadota</taxon>
        <taxon>Alphaproteobacteria</taxon>
        <taxon>Rhodobacterales</taxon>
        <taxon>Paracoccaceae</taxon>
        <taxon>Fuscibacter</taxon>
    </lineage>
</organism>
<dbReference type="EMBL" id="JAESVP010000008">
    <property type="protein sequence ID" value="MBL4929493.1"/>
    <property type="molecule type" value="Genomic_DNA"/>
</dbReference>
<dbReference type="InterPro" id="IPR011051">
    <property type="entry name" value="RmlC_Cupin_sf"/>
</dbReference>
<dbReference type="RefSeq" id="WP_202662025.1">
    <property type="nucleotide sequence ID" value="NZ_JAESVP010000008.1"/>
</dbReference>
<dbReference type="CDD" id="cd02208">
    <property type="entry name" value="cupin_RmlC-like"/>
    <property type="match status" value="1"/>
</dbReference>
<protein>
    <submittedName>
        <fullName evidence="2">Cupin domain-containing protein</fullName>
    </submittedName>
</protein>
<evidence type="ECO:0000313" key="2">
    <source>
        <dbReference type="EMBL" id="MBL4929493.1"/>
    </source>
</evidence>
<dbReference type="Pfam" id="PF07883">
    <property type="entry name" value="Cupin_2"/>
    <property type="match status" value="1"/>
</dbReference>
<dbReference type="PANTHER" id="PTHR36440">
    <property type="entry name" value="PUTATIVE (AFU_ORTHOLOGUE AFUA_8G07350)-RELATED"/>
    <property type="match status" value="1"/>
</dbReference>
<evidence type="ECO:0000259" key="1">
    <source>
        <dbReference type="Pfam" id="PF07883"/>
    </source>
</evidence>
<dbReference type="InterPro" id="IPR013096">
    <property type="entry name" value="Cupin_2"/>
</dbReference>